<dbReference type="WBParaSite" id="GPLIN_001350000">
    <property type="protein sequence ID" value="GPLIN_001350000"/>
    <property type="gene ID" value="GPLIN_001350000"/>
</dbReference>
<reference evidence="2" key="2">
    <citation type="submission" date="2014-05" db="EMBL/GenBank/DDBJ databases">
        <title>The genome and life-stage specific transcriptomes of Globodera pallida elucidate key aspects of plant parasitism by a cyst nematode.</title>
        <authorList>
            <person name="Cotton J.A."/>
            <person name="Lilley C.J."/>
            <person name="Jones L.M."/>
            <person name="Kikuchi T."/>
            <person name="Reid A.J."/>
            <person name="Thorpe P."/>
            <person name="Tsai I.J."/>
            <person name="Beasley H."/>
            <person name="Blok V."/>
            <person name="Cock P.J.A."/>
            <person name="Van den Akker S.E."/>
            <person name="Holroyd N."/>
            <person name="Hunt M."/>
            <person name="Mantelin S."/>
            <person name="Naghra H."/>
            <person name="Pain A."/>
            <person name="Palomares-Rius J.E."/>
            <person name="Zarowiecki M."/>
            <person name="Berriman M."/>
            <person name="Jones J.T."/>
            <person name="Urwin P.E."/>
        </authorList>
    </citation>
    <scope>NUCLEOTIDE SEQUENCE [LARGE SCALE GENOMIC DNA]</scope>
    <source>
        <strain evidence="2">Lindley</strain>
    </source>
</reference>
<dbReference type="PROSITE" id="PS50144">
    <property type="entry name" value="MATH"/>
    <property type="match status" value="1"/>
</dbReference>
<reference evidence="3" key="3">
    <citation type="submission" date="2016-06" db="UniProtKB">
        <authorList>
            <consortium name="WormBaseParasite"/>
        </authorList>
    </citation>
    <scope>IDENTIFICATION</scope>
</reference>
<organism evidence="2 3">
    <name type="scientific">Globodera pallida</name>
    <name type="common">Potato cyst nematode worm</name>
    <name type="synonym">Heterodera pallida</name>
    <dbReference type="NCBI Taxonomy" id="36090"/>
    <lineage>
        <taxon>Eukaryota</taxon>
        <taxon>Metazoa</taxon>
        <taxon>Ecdysozoa</taxon>
        <taxon>Nematoda</taxon>
        <taxon>Chromadorea</taxon>
        <taxon>Rhabditida</taxon>
        <taxon>Tylenchina</taxon>
        <taxon>Tylenchomorpha</taxon>
        <taxon>Tylenchoidea</taxon>
        <taxon>Heteroderidae</taxon>
        <taxon>Heteroderinae</taxon>
        <taxon>Globodera</taxon>
    </lineage>
</organism>
<reference evidence="2" key="1">
    <citation type="submission" date="2013-12" db="EMBL/GenBank/DDBJ databases">
        <authorList>
            <person name="Aslett M."/>
        </authorList>
    </citation>
    <scope>NUCLEOTIDE SEQUENCE [LARGE SCALE GENOMIC DNA]</scope>
    <source>
        <strain evidence="2">Lindley</strain>
    </source>
</reference>
<proteinExistence type="predicted"/>
<dbReference type="Gene3D" id="2.60.210.10">
    <property type="entry name" value="Apoptosis, Tumor Necrosis Factor Receptor Associated Protein 2, Chain A"/>
    <property type="match status" value="1"/>
</dbReference>
<evidence type="ECO:0000313" key="3">
    <source>
        <dbReference type="WBParaSite" id="GPLIN_001350000"/>
    </source>
</evidence>
<dbReference type="Proteomes" id="UP000050741">
    <property type="component" value="Unassembled WGS sequence"/>
</dbReference>
<name>A0A183CKU4_GLOPA</name>
<sequence length="103" mass="12036">MTWACEAAVELCVVSCRESGECLRARYRHIFNAIQNNWGWHQLIKFEELMDPKNGLYDEEEDAVTFKVEIVAEEPYGMAYVCFYVICSRLTSIFKDCGLDKFF</sequence>
<keyword evidence="2" id="KW-1185">Reference proteome</keyword>
<dbReference type="InterPro" id="IPR008974">
    <property type="entry name" value="TRAF-like"/>
</dbReference>
<evidence type="ECO:0000313" key="2">
    <source>
        <dbReference type="Proteomes" id="UP000050741"/>
    </source>
</evidence>
<evidence type="ECO:0000259" key="1">
    <source>
        <dbReference type="PROSITE" id="PS50144"/>
    </source>
</evidence>
<feature type="domain" description="MATH" evidence="1">
    <location>
        <begin position="1"/>
        <end position="70"/>
    </location>
</feature>
<accession>A0A183CKU4</accession>
<dbReference type="SUPFAM" id="SSF49599">
    <property type="entry name" value="TRAF domain-like"/>
    <property type="match status" value="1"/>
</dbReference>
<dbReference type="InterPro" id="IPR002083">
    <property type="entry name" value="MATH/TRAF_dom"/>
</dbReference>
<protein>
    <submittedName>
        <fullName evidence="3">MATH domain-containing protein</fullName>
    </submittedName>
</protein>
<dbReference type="AlphaFoldDB" id="A0A183CKU4"/>